<dbReference type="GO" id="GO:0006635">
    <property type="term" value="P:fatty acid beta-oxidation"/>
    <property type="evidence" value="ECO:0007669"/>
    <property type="project" value="TreeGrafter"/>
</dbReference>
<keyword evidence="2" id="KW-0456">Lyase</keyword>
<dbReference type="Gene3D" id="1.10.12.10">
    <property type="entry name" value="Lyase 2-enoyl-coa Hydratase, Chain A, domain 2"/>
    <property type="match status" value="1"/>
</dbReference>
<proteinExistence type="inferred from homology"/>
<gene>
    <name evidence="4" type="ORF">SAMN04488112_1045</name>
</gene>
<name>A0A1G6JEI2_9BACL</name>
<dbReference type="AlphaFoldDB" id="A0A1G6JEI2"/>
<protein>
    <submittedName>
        <fullName evidence="4">Enoyl-CoA hydratase</fullName>
    </submittedName>
</protein>
<dbReference type="PANTHER" id="PTHR11941:SF54">
    <property type="entry name" value="ENOYL-COA HYDRATASE, MITOCHONDRIAL"/>
    <property type="match status" value="1"/>
</dbReference>
<dbReference type="SUPFAM" id="SSF52096">
    <property type="entry name" value="ClpP/crotonase"/>
    <property type="match status" value="1"/>
</dbReference>
<dbReference type="Proteomes" id="UP000199387">
    <property type="component" value="Unassembled WGS sequence"/>
</dbReference>
<dbReference type="STRING" id="1236220.SAMN04488112_1045"/>
<dbReference type="InterPro" id="IPR001753">
    <property type="entry name" value="Enoyl-CoA_hydra/iso"/>
</dbReference>
<dbReference type="EMBL" id="FMZA01000004">
    <property type="protein sequence ID" value="SDC17099.1"/>
    <property type="molecule type" value="Genomic_DNA"/>
</dbReference>
<dbReference type="InterPro" id="IPR014748">
    <property type="entry name" value="Enoyl-CoA_hydra_C"/>
</dbReference>
<evidence type="ECO:0000313" key="5">
    <source>
        <dbReference type="Proteomes" id="UP000199387"/>
    </source>
</evidence>
<dbReference type="GO" id="GO:0016829">
    <property type="term" value="F:lyase activity"/>
    <property type="evidence" value="ECO:0007669"/>
    <property type="project" value="UniProtKB-KW"/>
</dbReference>
<accession>A0A1G6JEI2</accession>
<keyword evidence="5" id="KW-1185">Reference proteome</keyword>
<dbReference type="FunFam" id="3.90.226.10:FF:000009">
    <property type="entry name" value="Carnitinyl-CoA dehydratase"/>
    <property type="match status" value="1"/>
</dbReference>
<dbReference type="RefSeq" id="WP_176757795.1">
    <property type="nucleotide sequence ID" value="NZ_FMZA01000004.1"/>
</dbReference>
<dbReference type="CDD" id="cd06558">
    <property type="entry name" value="crotonase-like"/>
    <property type="match status" value="1"/>
</dbReference>
<sequence length="258" mass="28155">MWENFVTETRERVTTVTIQRPPLNTLSVSALMELGEILDTLEKDEETRVILLTGDGDRAFSAGADISEFGQLEGGPRAAIQRAHDLFRRIESFPKPVIAVLNGRALGGGNELQMACHLAFASDQARIGLPEVKLGIIPGYGGTQRLPRLIGKRKALQLLLSGEEMQAEEAKACGLVNEVFPHDQLREAAFERAAQLARLSAPLAMEGILRSVDRGMEGSIENGLEQEAEEMLRVASSEDAAEGIQAFFTKQEPAFKGR</sequence>
<dbReference type="Gene3D" id="3.90.226.10">
    <property type="entry name" value="2-enoyl-CoA Hydratase, Chain A, domain 1"/>
    <property type="match status" value="1"/>
</dbReference>
<comment type="similarity">
    <text evidence="1 3">Belongs to the enoyl-CoA hydratase/isomerase family.</text>
</comment>
<reference evidence="4 5" key="1">
    <citation type="submission" date="2016-10" db="EMBL/GenBank/DDBJ databases">
        <authorList>
            <person name="de Groot N.N."/>
        </authorList>
    </citation>
    <scope>NUCLEOTIDE SEQUENCE [LARGE SCALE GENOMIC DNA]</scope>
    <source>
        <strain evidence="4 5">DSM 45514</strain>
    </source>
</reference>
<evidence type="ECO:0000313" key="4">
    <source>
        <dbReference type="EMBL" id="SDC17099.1"/>
    </source>
</evidence>
<dbReference type="InterPro" id="IPR018376">
    <property type="entry name" value="Enoyl-CoA_hyd/isom_CS"/>
</dbReference>
<dbReference type="PROSITE" id="PS00166">
    <property type="entry name" value="ENOYL_COA_HYDRATASE"/>
    <property type="match status" value="1"/>
</dbReference>
<evidence type="ECO:0000256" key="3">
    <source>
        <dbReference type="RuleBase" id="RU003707"/>
    </source>
</evidence>
<dbReference type="PANTHER" id="PTHR11941">
    <property type="entry name" value="ENOYL-COA HYDRATASE-RELATED"/>
    <property type="match status" value="1"/>
</dbReference>
<evidence type="ECO:0000256" key="2">
    <source>
        <dbReference type="ARBA" id="ARBA00023239"/>
    </source>
</evidence>
<dbReference type="Pfam" id="PF00378">
    <property type="entry name" value="ECH_1"/>
    <property type="match status" value="1"/>
</dbReference>
<organism evidence="4 5">
    <name type="scientific">Melghirimyces thermohalophilus</name>
    <dbReference type="NCBI Taxonomy" id="1236220"/>
    <lineage>
        <taxon>Bacteria</taxon>
        <taxon>Bacillati</taxon>
        <taxon>Bacillota</taxon>
        <taxon>Bacilli</taxon>
        <taxon>Bacillales</taxon>
        <taxon>Thermoactinomycetaceae</taxon>
        <taxon>Melghirimyces</taxon>
    </lineage>
</organism>
<evidence type="ECO:0000256" key="1">
    <source>
        <dbReference type="ARBA" id="ARBA00005254"/>
    </source>
</evidence>
<dbReference type="InterPro" id="IPR029045">
    <property type="entry name" value="ClpP/crotonase-like_dom_sf"/>
</dbReference>